<reference evidence="3" key="1">
    <citation type="journal article" date="2023" name="IMA Fungus">
        <title>Comparative genomic study of the Penicillium genus elucidates a diverse pangenome and 15 lateral gene transfer events.</title>
        <authorList>
            <person name="Petersen C."/>
            <person name="Sorensen T."/>
            <person name="Nielsen M.R."/>
            <person name="Sondergaard T.E."/>
            <person name="Sorensen J.L."/>
            <person name="Fitzpatrick D.A."/>
            <person name="Frisvad J.C."/>
            <person name="Nielsen K.L."/>
        </authorList>
    </citation>
    <scope>NUCLEOTIDE SEQUENCE</scope>
    <source>
        <strain evidence="3">IBT 17514</strain>
    </source>
</reference>
<dbReference type="PANTHER" id="PTHR33734">
    <property type="entry name" value="LYSM DOMAIN-CONTAINING GPI-ANCHORED PROTEIN 2"/>
    <property type="match status" value="1"/>
</dbReference>
<dbReference type="SMART" id="SM00257">
    <property type="entry name" value="LysM"/>
    <property type="match status" value="2"/>
</dbReference>
<evidence type="ECO:0000259" key="2">
    <source>
        <dbReference type="PROSITE" id="PS51782"/>
    </source>
</evidence>
<dbReference type="Proteomes" id="UP001215712">
    <property type="component" value="Unassembled WGS sequence"/>
</dbReference>
<evidence type="ECO:0000313" key="3">
    <source>
        <dbReference type="EMBL" id="KAJ5704193.1"/>
    </source>
</evidence>
<dbReference type="InterPro" id="IPR018392">
    <property type="entry name" value="LysM"/>
</dbReference>
<evidence type="ECO:0000313" key="4">
    <source>
        <dbReference type="Proteomes" id="UP001215712"/>
    </source>
</evidence>
<feature type="domain" description="LysM" evidence="2">
    <location>
        <begin position="49"/>
        <end position="93"/>
    </location>
</feature>
<dbReference type="Pfam" id="PF01476">
    <property type="entry name" value="LysM"/>
    <property type="match status" value="3"/>
</dbReference>
<dbReference type="PANTHER" id="PTHR33734:SF22">
    <property type="entry name" value="MEMBRANE-BOUND LYTIC MUREIN TRANSGLYCOSYLASE D"/>
    <property type="match status" value="1"/>
</dbReference>
<keyword evidence="4" id="KW-1185">Reference proteome</keyword>
<accession>A0AAD6HBX5</accession>
<organism evidence="3 4">
    <name type="scientific">Penicillium malachiteum</name>
    <dbReference type="NCBI Taxonomy" id="1324776"/>
    <lineage>
        <taxon>Eukaryota</taxon>
        <taxon>Fungi</taxon>
        <taxon>Dikarya</taxon>
        <taxon>Ascomycota</taxon>
        <taxon>Pezizomycotina</taxon>
        <taxon>Eurotiomycetes</taxon>
        <taxon>Eurotiomycetidae</taxon>
        <taxon>Eurotiales</taxon>
        <taxon>Aspergillaceae</taxon>
        <taxon>Penicillium</taxon>
    </lineage>
</organism>
<reference evidence="3" key="2">
    <citation type="submission" date="2023-01" db="EMBL/GenBank/DDBJ databases">
        <authorList>
            <person name="Petersen C."/>
        </authorList>
    </citation>
    <scope>NUCLEOTIDE SEQUENCE</scope>
    <source>
        <strain evidence="3">IBT 17514</strain>
    </source>
</reference>
<feature type="domain" description="LysM" evidence="2">
    <location>
        <begin position="123"/>
        <end position="177"/>
    </location>
</feature>
<dbReference type="Gene3D" id="3.10.350.10">
    <property type="entry name" value="LysM domain"/>
    <property type="match status" value="2"/>
</dbReference>
<dbReference type="InterPro" id="IPR036779">
    <property type="entry name" value="LysM_dom_sf"/>
</dbReference>
<proteinExistence type="predicted"/>
<dbReference type="AlphaFoldDB" id="A0AAD6HBX5"/>
<dbReference type="SUPFAM" id="SSF54106">
    <property type="entry name" value="LysM domain"/>
    <property type="match status" value="1"/>
</dbReference>
<protein>
    <recommendedName>
        <fullName evidence="2">LysM domain-containing protein</fullName>
    </recommendedName>
</protein>
<dbReference type="PROSITE" id="PS51782">
    <property type="entry name" value="LYSM"/>
    <property type="match status" value="2"/>
</dbReference>
<feature type="signal peptide" evidence="1">
    <location>
        <begin position="1"/>
        <end position="27"/>
    </location>
</feature>
<keyword evidence="1" id="KW-0732">Signal</keyword>
<dbReference type="EMBL" id="JAQJAN010000020">
    <property type="protein sequence ID" value="KAJ5704193.1"/>
    <property type="molecule type" value="Genomic_DNA"/>
</dbReference>
<gene>
    <name evidence="3" type="ORF">N7493_011331</name>
</gene>
<feature type="chain" id="PRO_5042146351" description="LysM domain-containing protein" evidence="1">
    <location>
        <begin position="28"/>
        <end position="237"/>
    </location>
</feature>
<sequence>MFQKLAAGGRCLALLAFISQAIPVTAGASYDVLPSTGTVLNLDIALSNVTYTVKGNETIFDVAKKFGVGACDLARVNVLADPNFIYANETLLIPARALFPDDYSCFSQNNTQATNDCIFAGPHVYTIMPGDTVQKIANERYNITVESVLNQSAQTGYIAALDPGPYDVLQTGETIKIPVCDNSICTASVFTFSYGTLQDFATFYNTTVGQIMALNLGYNHTTGDVPLGVFYDCEIIS</sequence>
<dbReference type="CDD" id="cd00118">
    <property type="entry name" value="LysM"/>
    <property type="match status" value="1"/>
</dbReference>
<comment type="caution">
    <text evidence="3">The sequence shown here is derived from an EMBL/GenBank/DDBJ whole genome shotgun (WGS) entry which is preliminary data.</text>
</comment>
<name>A0AAD6HBX5_9EURO</name>
<evidence type="ECO:0000256" key="1">
    <source>
        <dbReference type="SAM" id="SignalP"/>
    </source>
</evidence>